<evidence type="ECO:0000313" key="1">
    <source>
        <dbReference type="Proteomes" id="UP000504635"/>
    </source>
</evidence>
<keyword evidence="1" id="KW-1185">Reference proteome</keyword>
<dbReference type="KEGG" id="soy:115889090"/>
<organism evidence="1 2">
    <name type="scientific">Sitophilus oryzae</name>
    <name type="common">Rice weevil</name>
    <name type="synonym">Curculio oryzae</name>
    <dbReference type="NCBI Taxonomy" id="7048"/>
    <lineage>
        <taxon>Eukaryota</taxon>
        <taxon>Metazoa</taxon>
        <taxon>Ecdysozoa</taxon>
        <taxon>Arthropoda</taxon>
        <taxon>Hexapoda</taxon>
        <taxon>Insecta</taxon>
        <taxon>Pterygota</taxon>
        <taxon>Neoptera</taxon>
        <taxon>Endopterygota</taxon>
        <taxon>Coleoptera</taxon>
        <taxon>Polyphaga</taxon>
        <taxon>Cucujiformia</taxon>
        <taxon>Curculionidae</taxon>
        <taxon>Dryophthorinae</taxon>
        <taxon>Sitophilus</taxon>
    </lineage>
</organism>
<dbReference type="AlphaFoldDB" id="A0A6J2YNK6"/>
<proteinExistence type="predicted"/>
<gene>
    <name evidence="2" type="primary">LOC115889090</name>
</gene>
<dbReference type="OrthoDB" id="8195035at2759"/>
<dbReference type="InParanoid" id="A0A6J2YNK6"/>
<dbReference type="PANTHER" id="PTHR45913">
    <property type="entry name" value="EPM2A-INTERACTING PROTEIN 1"/>
    <property type="match status" value="1"/>
</dbReference>
<accession>A0A6J2YNK6</accession>
<dbReference type="Proteomes" id="UP000504635">
    <property type="component" value="Unplaced"/>
</dbReference>
<evidence type="ECO:0000313" key="2">
    <source>
        <dbReference type="RefSeq" id="XP_030764866.1"/>
    </source>
</evidence>
<sequence length="153" mass="17489">MGSEHEVLLYYTEVCWLVRGQVLKQLFELRTEVLLFLKDKGNSLSEYLKSEDLVRGLAYLADIFTQLNEINLSLQGSAVTIVDASERLKAFICKLPLWKRKVESGNFANFPMFEELIAQGDGNTISKMLQKEVSKHLDTLQTSFEGYFNLESL</sequence>
<reference evidence="2" key="1">
    <citation type="submission" date="2025-08" db="UniProtKB">
        <authorList>
            <consortium name="RefSeq"/>
        </authorList>
    </citation>
    <scope>IDENTIFICATION</scope>
    <source>
        <tissue evidence="2">Gonads</tissue>
    </source>
</reference>
<protein>
    <submittedName>
        <fullName evidence="2">Protein ZBED8-like</fullName>
    </submittedName>
</protein>
<name>A0A6J2YNK6_SITOR</name>
<dbReference type="PANTHER" id="PTHR45913:SF19">
    <property type="entry name" value="LOW QUALITY PROTEIN: ZINC FINGER BED DOMAIN-CONTAINING PROTEIN 5-LIKE"/>
    <property type="match status" value="1"/>
</dbReference>
<dbReference type="GeneID" id="115889090"/>
<dbReference type="RefSeq" id="XP_030764866.1">
    <property type="nucleotide sequence ID" value="XM_030909006.1"/>
</dbReference>